<dbReference type="GO" id="GO:0006914">
    <property type="term" value="P:autophagy"/>
    <property type="evidence" value="ECO:0007669"/>
    <property type="project" value="UniProtKB-KW"/>
</dbReference>
<dbReference type="SMART" id="SM00271">
    <property type="entry name" value="DnaJ"/>
    <property type="match status" value="1"/>
</dbReference>
<feature type="coiled-coil region" evidence="11">
    <location>
        <begin position="448"/>
        <end position="481"/>
    </location>
</feature>
<name>A0AA88KPZ1_NAELO</name>
<dbReference type="PROSITE" id="PS00194">
    <property type="entry name" value="THIOREDOXIN_1"/>
    <property type="match status" value="1"/>
</dbReference>
<evidence type="ECO:0000313" key="16">
    <source>
        <dbReference type="Proteomes" id="UP000816034"/>
    </source>
</evidence>
<dbReference type="PROSITE" id="PS50005">
    <property type="entry name" value="TPR"/>
    <property type="match status" value="5"/>
</dbReference>
<accession>A0AA88KPZ1</accession>
<dbReference type="InterPro" id="IPR005746">
    <property type="entry name" value="Thioredoxin"/>
</dbReference>
<evidence type="ECO:0000256" key="5">
    <source>
        <dbReference type="ARBA" id="ARBA00022803"/>
    </source>
</evidence>
<dbReference type="GO" id="GO:0015035">
    <property type="term" value="F:protein-disulfide reductase activity"/>
    <property type="evidence" value="ECO:0007669"/>
    <property type="project" value="InterPro"/>
</dbReference>
<dbReference type="Pfam" id="PF07719">
    <property type="entry name" value="TPR_2"/>
    <property type="match status" value="1"/>
</dbReference>
<dbReference type="Pfam" id="PF13181">
    <property type="entry name" value="TPR_8"/>
    <property type="match status" value="2"/>
</dbReference>
<dbReference type="PROSITE" id="PS00636">
    <property type="entry name" value="DNAJ_1"/>
    <property type="match status" value="1"/>
</dbReference>
<dbReference type="PRINTS" id="PR00421">
    <property type="entry name" value="THIOREDOXIN"/>
</dbReference>
<dbReference type="Pfam" id="PF00226">
    <property type="entry name" value="DnaJ"/>
    <property type="match status" value="1"/>
</dbReference>
<dbReference type="PROSITE" id="PS51352">
    <property type="entry name" value="THIOREDOXIN_2"/>
    <property type="match status" value="1"/>
</dbReference>
<dbReference type="PROSITE" id="PS50076">
    <property type="entry name" value="DNAJ_2"/>
    <property type="match status" value="1"/>
</dbReference>
<keyword evidence="6" id="KW-0072">Autophagy</keyword>
<dbReference type="RefSeq" id="XP_044555607.1">
    <property type="nucleotide sequence ID" value="XM_044697194.1"/>
</dbReference>
<dbReference type="InterPro" id="IPR019734">
    <property type="entry name" value="TPR_rpt"/>
</dbReference>
<dbReference type="Pfam" id="PF00085">
    <property type="entry name" value="Thioredoxin"/>
    <property type="match status" value="1"/>
</dbReference>
<dbReference type="SUPFAM" id="SSF52833">
    <property type="entry name" value="Thioredoxin-like"/>
    <property type="match status" value="1"/>
</dbReference>
<comment type="subcellular location">
    <subcellularLocation>
        <location evidence="1">Endoplasmic reticulum membrane</location>
        <topology evidence="1">Single-pass type IV membrane protein</topology>
    </subcellularLocation>
</comment>
<dbReference type="InterPro" id="IPR036869">
    <property type="entry name" value="J_dom_sf"/>
</dbReference>
<dbReference type="InterPro" id="IPR011990">
    <property type="entry name" value="TPR-like_helical_dom_sf"/>
</dbReference>
<proteinExistence type="predicted"/>
<dbReference type="Pfam" id="PF00515">
    <property type="entry name" value="TPR_1"/>
    <property type="match status" value="1"/>
</dbReference>
<dbReference type="GO" id="GO:0005789">
    <property type="term" value="C:endoplasmic reticulum membrane"/>
    <property type="evidence" value="ECO:0007669"/>
    <property type="project" value="UniProtKB-SubCell"/>
</dbReference>
<dbReference type="PANTHER" id="PTHR45188:SF2">
    <property type="entry name" value="DNAJ HOMOLOG SUBFAMILY C MEMBER 7"/>
    <property type="match status" value="1"/>
</dbReference>
<dbReference type="InterPro" id="IPR013105">
    <property type="entry name" value="TPR_2"/>
</dbReference>
<comment type="caution">
    <text evidence="15">The sequence shown here is derived from an EMBL/GenBank/DDBJ whole genome shotgun (WGS) entry which is preliminary data.</text>
</comment>
<dbReference type="Gene3D" id="3.40.30.10">
    <property type="entry name" value="Glutaredoxin"/>
    <property type="match status" value="1"/>
</dbReference>
<dbReference type="PROSITE" id="PS50293">
    <property type="entry name" value="TPR_REGION"/>
    <property type="match status" value="2"/>
</dbReference>
<organism evidence="15 16">
    <name type="scientific">Naegleria lovaniensis</name>
    <name type="common">Amoeba</name>
    <dbReference type="NCBI Taxonomy" id="51637"/>
    <lineage>
        <taxon>Eukaryota</taxon>
        <taxon>Discoba</taxon>
        <taxon>Heterolobosea</taxon>
        <taxon>Tetramitia</taxon>
        <taxon>Eutetramitia</taxon>
        <taxon>Vahlkampfiidae</taxon>
        <taxon>Naegleria</taxon>
    </lineage>
</organism>
<dbReference type="InterPro" id="IPR018253">
    <property type="entry name" value="DnaJ_domain_CS"/>
</dbReference>
<evidence type="ECO:0000256" key="10">
    <source>
        <dbReference type="PROSITE-ProRule" id="PRU00339"/>
    </source>
</evidence>
<evidence type="ECO:0000256" key="7">
    <source>
        <dbReference type="ARBA" id="ARBA00023157"/>
    </source>
</evidence>
<dbReference type="GeneID" id="68099698"/>
<keyword evidence="16" id="KW-1185">Reference proteome</keyword>
<dbReference type="Pfam" id="PF13414">
    <property type="entry name" value="TPR_11"/>
    <property type="match status" value="1"/>
</dbReference>
<evidence type="ECO:0000259" key="14">
    <source>
        <dbReference type="PROSITE" id="PS51352"/>
    </source>
</evidence>
<evidence type="ECO:0000259" key="13">
    <source>
        <dbReference type="PROSITE" id="PS50076"/>
    </source>
</evidence>
<feature type="repeat" description="TPR" evidence="10">
    <location>
        <begin position="363"/>
        <end position="396"/>
    </location>
</feature>
<dbReference type="CDD" id="cd02947">
    <property type="entry name" value="TRX_family"/>
    <property type="match status" value="1"/>
</dbReference>
<feature type="compositionally biased region" description="Low complexity" evidence="12">
    <location>
        <begin position="108"/>
        <end position="119"/>
    </location>
</feature>
<keyword evidence="4" id="KW-0677">Repeat</keyword>
<dbReference type="Proteomes" id="UP000816034">
    <property type="component" value="Unassembled WGS sequence"/>
</dbReference>
<dbReference type="FunFam" id="3.40.30.10:FF:000245">
    <property type="entry name" value="Thioredoxin"/>
    <property type="match status" value="1"/>
</dbReference>
<sequence length="591" mass="65961">MVKEIKSDSQFTSELASTNKLVVVDFFATWCGPCKKVAPIFEQLSTQYQQDAVFLKVDVDICQQTAAQCDISAMPTFVLFKNKKKLDQVVGGDMNKLNQLIMKHKGASSSSTNGTSSSSQVEDNEPIPSHLTTAEDFKEEGNKRYKKASYKKAAECYSKAIEIDPNQAPIYTNRAACYLQLQQYKKVIEDALKAQQLDAKFTKAYLRAGQGYLQMGKTKEAKEQFDLGLKLEPNSDLFKKEREAAEKIEKYLNNSKNFLSQGLYKEASAEVDLALQIAPHSTIVKLVKIESLIGLREFDTAAKEASAILRDVDSNNSDALFLRGQALYYAGNTDSGLNHITQALNLDPDNQKCIQFRKQIKKIEALKEEGNKLLRNGKYQEAYDEYTKAIEIDPKNANLNAVLYCNRAAAATKLGKHEVAVKDATKAIELNDSYLKAYMRRGSSYIELEQYEDAMRDYNRAHELDKDNEEIEQKLKEKAYKKLAMQWHPDRYIDEEEKKNAENKFKDITEAHSILSDPQKRQQYDSGAMDADFEGGFHGADMNDIFRMFFGGGMGGMGGMHMGGFGGGGMGGFGGGGRRGGGGMGGGQFFF</sequence>
<dbReference type="PANTHER" id="PTHR45188">
    <property type="entry name" value="DNAJ PROTEIN P58IPK HOMOLOG"/>
    <property type="match status" value="1"/>
</dbReference>
<dbReference type="Gene3D" id="1.25.40.10">
    <property type="entry name" value="Tetratricopeptide repeat domain"/>
    <property type="match status" value="3"/>
</dbReference>
<dbReference type="EMBL" id="PYSW02000002">
    <property type="protein sequence ID" value="KAG2393713.1"/>
    <property type="molecule type" value="Genomic_DNA"/>
</dbReference>
<evidence type="ECO:0000256" key="11">
    <source>
        <dbReference type="SAM" id="Coils"/>
    </source>
</evidence>
<dbReference type="PRINTS" id="PR00625">
    <property type="entry name" value="JDOMAIN"/>
</dbReference>
<dbReference type="InterPro" id="IPR036249">
    <property type="entry name" value="Thioredoxin-like_sf"/>
</dbReference>
<dbReference type="SUPFAM" id="SSF48452">
    <property type="entry name" value="TPR-like"/>
    <property type="match status" value="3"/>
</dbReference>
<feature type="repeat" description="TPR" evidence="10">
    <location>
        <begin position="134"/>
        <end position="167"/>
    </location>
</feature>
<evidence type="ECO:0000256" key="1">
    <source>
        <dbReference type="ARBA" id="ARBA00004163"/>
    </source>
</evidence>
<feature type="repeat" description="TPR" evidence="10">
    <location>
        <begin position="435"/>
        <end position="468"/>
    </location>
</feature>
<evidence type="ECO:0000256" key="9">
    <source>
        <dbReference type="ARBA" id="ARBA00035043"/>
    </source>
</evidence>
<reference evidence="15 16" key="1">
    <citation type="journal article" date="2018" name="BMC Genomics">
        <title>The genome of Naegleria lovaniensis, the basis for a comparative approach to unravel pathogenicity factors of the human pathogenic amoeba N. fowleri.</title>
        <authorList>
            <person name="Liechti N."/>
            <person name="Schurch N."/>
            <person name="Bruggmann R."/>
            <person name="Wittwer M."/>
        </authorList>
    </citation>
    <scope>NUCLEOTIDE SEQUENCE [LARGE SCALE GENOMIC DNA]</scope>
    <source>
        <strain evidence="15 16">ATCC 30569</strain>
    </source>
</reference>
<evidence type="ECO:0000256" key="3">
    <source>
        <dbReference type="ARBA" id="ARBA00020921"/>
    </source>
</evidence>
<dbReference type="SMART" id="SM00028">
    <property type="entry name" value="TPR"/>
    <property type="match status" value="8"/>
</dbReference>
<evidence type="ECO:0000256" key="8">
    <source>
        <dbReference type="ARBA" id="ARBA00035002"/>
    </source>
</evidence>
<keyword evidence="11" id="KW-0175">Coiled coil</keyword>
<feature type="repeat" description="TPR" evidence="10">
    <location>
        <begin position="317"/>
        <end position="350"/>
    </location>
</feature>
<keyword evidence="5 10" id="KW-0802">TPR repeat</keyword>
<gene>
    <name evidence="15" type="ORF">C9374_007244</name>
</gene>
<dbReference type="SUPFAM" id="SSF46565">
    <property type="entry name" value="Chaperone J-domain"/>
    <property type="match status" value="1"/>
</dbReference>
<evidence type="ECO:0000256" key="6">
    <source>
        <dbReference type="ARBA" id="ARBA00023006"/>
    </source>
</evidence>
<evidence type="ECO:0000256" key="4">
    <source>
        <dbReference type="ARBA" id="ARBA00022737"/>
    </source>
</evidence>
<feature type="domain" description="Thioredoxin" evidence="14">
    <location>
        <begin position="1"/>
        <end position="106"/>
    </location>
</feature>
<dbReference type="AlphaFoldDB" id="A0AA88KPZ1"/>
<feature type="repeat" description="TPR" evidence="10">
    <location>
        <begin position="202"/>
        <end position="235"/>
    </location>
</feature>
<dbReference type="CDD" id="cd06257">
    <property type="entry name" value="DnaJ"/>
    <property type="match status" value="1"/>
</dbReference>
<comment type="function">
    <text evidence="8">Plays an important role in regulating the size of autophagosomes during the formation process.</text>
</comment>
<dbReference type="InterPro" id="IPR017937">
    <property type="entry name" value="Thioredoxin_CS"/>
</dbReference>
<dbReference type="Pfam" id="PF13432">
    <property type="entry name" value="TPR_16"/>
    <property type="match status" value="1"/>
</dbReference>
<evidence type="ECO:0000313" key="15">
    <source>
        <dbReference type="EMBL" id="KAG2393713.1"/>
    </source>
</evidence>
<dbReference type="NCBIfam" id="TIGR01068">
    <property type="entry name" value="thioredoxin"/>
    <property type="match status" value="1"/>
</dbReference>
<keyword evidence="7" id="KW-1015">Disulfide bond</keyword>
<dbReference type="InterPro" id="IPR013766">
    <property type="entry name" value="Thioredoxin_domain"/>
</dbReference>
<dbReference type="InterPro" id="IPR001623">
    <property type="entry name" value="DnaJ_domain"/>
</dbReference>
<dbReference type="GO" id="GO:0006950">
    <property type="term" value="P:response to stress"/>
    <property type="evidence" value="ECO:0007669"/>
    <property type="project" value="UniProtKB-ARBA"/>
</dbReference>
<protein>
    <recommendedName>
        <fullName evidence="2">DnaJ homolog subfamily C member 10</fullName>
    </recommendedName>
    <alternativeName>
        <fullName evidence="3">DnaJ homolog subfamily C member 16</fullName>
    </alternativeName>
    <alternativeName>
        <fullName evidence="9">Endoplasmic reticulum DNA J domain-containing protein 8</fullName>
    </alternativeName>
</protein>
<feature type="domain" description="J" evidence="13">
    <location>
        <begin position="457"/>
        <end position="528"/>
    </location>
</feature>
<feature type="region of interest" description="Disordered" evidence="12">
    <location>
        <begin position="105"/>
        <end position="138"/>
    </location>
</feature>
<evidence type="ECO:0000256" key="12">
    <source>
        <dbReference type="SAM" id="MobiDB-lite"/>
    </source>
</evidence>
<evidence type="ECO:0000256" key="2">
    <source>
        <dbReference type="ARBA" id="ARBA00020920"/>
    </source>
</evidence>
<dbReference type="Gene3D" id="1.10.287.110">
    <property type="entry name" value="DnaJ domain"/>
    <property type="match status" value="1"/>
</dbReference>